<evidence type="ECO:0000313" key="2">
    <source>
        <dbReference type="Proteomes" id="UP000060630"/>
    </source>
</evidence>
<dbReference type="RefSeq" id="WP_060192559.1">
    <property type="nucleotide sequence ID" value="NZ_LPHD01000049.1"/>
</dbReference>
<reference evidence="1 2" key="1">
    <citation type="submission" date="2015-11" db="EMBL/GenBank/DDBJ databases">
        <title>Expanding the genomic diversity of Burkholderia species for the development of highly accurate diagnostics.</title>
        <authorList>
            <person name="Sahl J."/>
            <person name="Keim P."/>
            <person name="Wagner D."/>
        </authorList>
    </citation>
    <scope>NUCLEOTIDE SEQUENCE [LARGE SCALE GENOMIC DNA]</scope>
    <source>
        <strain evidence="1 2">MSMB2087WGS</strain>
    </source>
</reference>
<name>A0A119HFM4_9BURK</name>
<dbReference type="EMBL" id="LPHD01000049">
    <property type="protein sequence ID" value="KWA84162.1"/>
    <property type="molecule type" value="Genomic_DNA"/>
</dbReference>
<dbReference type="Proteomes" id="UP000060630">
    <property type="component" value="Unassembled WGS sequence"/>
</dbReference>
<gene>
    <name evidence="1" type="ORF">WL29_22635</name>
</gene>
<dbReference type="AlphaFoldDB" id="A0A119HFM4"/>
<sequence length="97" mass="10375">MAVVIYHEEDGVFLGQFLGLGFWSKIDPGAQAEAVTFPDDAAAEEFMATWDCGRPDGVRLVPVEESSRGAASIANCVKAGLPGWIDEYIETANSLPV</sequence>
<accession>A0A119HFM4</accession>
<proteinExistence type="predicted"/>
<organism evidence="1 2">
    <name type="scientific">Burkholderia ubonensis</name>
    <dbReference type="NCBI Taxonomy" id="101571"/>
    <lineage>
        <taxon>Bacteria</taxon>
        <taxon>Pseudomonadati</taxon>
        <taxon>Pseudomonadota</taxon>
        <taxon>Betaproteobacteria</taxon>
        <taxon>Burkholderiales</taxon>
        <taxon>Burkholderiaceae</taxon>
        <taxon>Burkholderia</taxon>
        <taxon>Burkholderia cepacia complex</taxon>
    </lineage>
</organism>
<comment type="caution">
    <text evidence="1">The sequence shown here is derived from an EMBL/GenBank/DDBJ whole genome shotgun (WGS) entry which is preliminary data.</text>
</comment>
<evidence type="ECO:0000313" key="1">
    <source>
        <dbReference type="EMBL" id="KWA84162.1"/>
    </source>
</evidence>
<protein>
    <submittedName>
        <fullName evidence="1">Uncharacterized protein</fullName>
    </submittedName>
</protein>